<comment type="caution">
    <text evidence="2">The sequence shown here is derived from an EMBL/GenBank/DDBJ whole genome shotgun (WGS) entry which is preliminary data.</text>
</comment>
<protein>
    <submittedName>
        <fullName evidence="2">Uncharacterized protein</fullName>
    </submittedName>
</protein>
<reference evidence="2 3" key="1">
    <citation type="submission" date="2017-03" db="EMBL/GenBank/DDBJ databases">
        <title>Genomes of endolithic fungi from Antarctica.</title>
        <authorList>
            <person name="Coleine C."/>
            <person name="Masonjones S."/>
            <person name="Stajich J.E."/>
        </authorList>
    </citation>
    <scope>NUCLEOTIDE SEQUENCE [LARGE SCALE GENOMIC DNA]</scope>
    <source>
        <strain evidence="2 3">CCFEE 5311</strain>
    </source>
</reference>
<gene>
    <name evidence="2" type="ORF">B0A54_11869</name>
</gene>
<dbReference type="Proteomes" id="UP000310066">
    <property type="component" value="Unassembled WGS sequence"/>
</dbReference>
<evidence type="ECO:0000256" key="1">
    <source>
        <dbReference type="SAM" id="MobiDB-lite"/>
    </source>
</evidence>
<sequence>MVTKTPGGQAASAKFQKQQAAKEGLGADNAPGKSEGLDKQPGKAAVASDSGDTNVGVRAGTNQPGEKGISGVPVDSEPSQGGANMSS</sequence>
<evidence type="ECO:0000313" key="2">
    <source>
        <dbReference type="EMBL" id="TKA36626.1"/>
    </source>
</evidence>
<feature type="region of interest" description="Disordered" evidence="1">
    <location>
        <begin position="1"/>
        <end position="87"/>
    </location>
</feature>
<dbReference type="OrthoDB" id="4753113at2759"/>
<dbReference type="EMBL" id="NAJP01000058">
    <property type="protein sequence ID" value="TKA36626.1"/>
    <property type="molecule type" value="Genomic_DNA"/>
</dbReference>
<accession>A0A4U0UNS6</accession>
<name>A0A4U0UNS6_9PEZI</name>
<feature type="compositionally biased region" description="Polar residues" evidence="1">
    <location>
        <begin position="77"/>
        <end position="87"/>
    </location>
</feature>
<organism evidence="2 3">
    <name type="scientific">Friedmanniomyces endolithicus</name>
    <dbReference type="NCBI Taxonomy" id="329885"/>
    <lineage>
        <taxon>Eukaryota</taxon>
        <taxon>Fungi</taxon>
        <taxon>Dikarya</taxon>
        <taxon>Ascomycota</taxon>
        <taxon>Pezizomycotina</taxon>
        <taxon>Dothideomycetes</taxon>
        <taxon>Dothideomycetidae</taxon>
        <taxon>Mycosphaerellales</taxon>
        <taxon>Teratosphaeriaceae</taxon>
        <taxon>Friedmanniomyces</taxon>
    </lineage>
</organism>
<proteinExistence type="predicted"/>
<evidence type="ECO:0000313" key="3">
    <source>
        <dbReference type="Proteomes" id="UP000310066"/>
    </source>
</evidence>
<dbReference type="AlphaFoldDB" id="A0A4U0UNS6"/>
<feature type="compositionally biased region" description="Low complexity" evidence="1">
    <location>
        <begin position="9"/>
        <end position="22"/>
    </location>
</feature>